<reference evidence="2 3" key="1">
    <citation type="submission" date="2018-03" db="EMBL/GenBank/DDBJ databases">
        <title>Genomic Encyclopedia of Archaeal and Bacterial Type Strains, Phase II (KMG-II): from individual species to whole genera.</title>
        <authorList>
            <person name="Goeker M."/>
        </authorList>
    </citation>
    <scope>NUCLEOTIDE SEQUENCE [LARGE SCALE GENOMIC DNA]</scope>
    <source>
        <strain evidence="2 3">DSM 19711</strain>
    </source>
</reference>
<name>A0A2T0R9R6_9ACTN</name>
<keyword evidence="1" id="KW-0472">Membrane</keyword>
<organism evidence="2 3">
    <name type="scientific">Kineococcus rhizosphaerae</name>
    <dbReference type="NCBI Taxonomy" id="559628"/>
    <lineage>
        <taxon>Bacteria</taxon>
        <taxon>Bacillati</taxon>
        <taxon>Actinomycetota</taxon>
        <taxon>Actinomycetes</taxon>
        <taxon>Kineosporiales</taxon>
        <taxon>Kineosporiaceae</taxon>
        <taxon>Kineococcus</taxon>
    </lineage>
</organism>
<evidence type="ECO:0000313" key="2">
    <source>
        <dbReference type="EMBL" id="PRY17908.1"/>
    </source>
</evidence>
<keyword evidence="3" id="KW-1185">Reference proteome</keyword>
<protein>
    <submittedName>
        <fullName evidence="2">Uncharacterized protein</fullName>
    </submittedName>
</protein>
<gene>
    <name evidence="2" type="ORF">CLV37_101150</name>
</gene>
<proteinExistence type="predicted"/>
<dbReference type="AlphaFoldDB" id="A0A2T0R9R6"/>
<evidence type="ECO:0000256" key="1">
    <source>
        <dbReference type="SAM" id="Phobius"/>
    </source>
</evidence>
<accession>A0A2T0R9R6</accession>
<evidence type="ECO:0000313" key="3">
    <source>
        <dbReference type="Proteomes" id="UP000238083"/>
    </source>
</evidence>
<dbReference type="EMBL" id="PVZF01000001">
    <property type="protein sequence ID" value="PRY17908.1"/>
    <property type="molecule type" value="Genomic_DNA"/>
</dbReference>
<sequence length="256" mass="27100">MIFRLRHRTDPARTGPADAGLTLAETVVAMGIGSLLMALVTGFTVRQLQSVDYAEKRTTATAQVATTQDRVATQVRTMVSFPGDSLLKDASGVDVNGPVVAQAETLGFFTFASSTTPTGTGVPAVNEVWYWVRTTGGRRQLCGQTRPRTNNAGVLAARTATQPDLAVTANRTCTLLVDNLAPASTANPVFTYVNAQYDPLSGPPTSAVVVASPTTDTVGLRALYVDLRVAVPARPHAVAFEQSNLVQLMNKIGRNP</sequence>
<keyword evidence="1" id="KW-0812">Transmembrane</keyword>
<keyword evidence="1" id="KW-1133">Transmembrane helix</keyword>
<dbReference type="Proteomes" id="UP000238083">
    <property type="component" value="Unassembled WGS sequence"/>
</dbReference>
<dbReference type="RefSeq" id="WP_106206023.1">
    <property type="nucleotide sequence ID" value="NZ_PVZF01000001.1"/>
</dbReference>
<feature type="transmembrane region" description="Helical" evidence="1">
    <location>
        <begin position="21"/>
        <end position="43"/>
    </location>
</feature>
<comment type="caution">
    <text evidence="2">The sequence shown here is derived from an EMBL/GenBank/DDBJ whole genome shotgun (WGS) entry which is preliminary data.</text>
</comment>